<evidence type="ECO:0000256" key="1">
    <source>
        <dbReference type="RuleBase" id="RU363098"/>
    </source>
</evidence>
<accession>A0A8S1JS04</accession>
<comment type="catalytic activity">
    <reaction evidence="1">
        <text>RNA(n) + a ribonucleoside 5'-triphosphate = RNA(n+1) + diphosphate</text>
        <dbReference type="Rhea" id="RHEA:21248"/>
        <dbReference type="Rhea" id="RHEA-COMP:14527"/>
        <dbReference type="Rhea" id="RHEA-COMP:17342"/>
        <dbReference type="ChEBI" id="CHEBI:33019"/>
        <dbReference type="ChEBI" id="CHEBI:61557"/>
        <dbReference type="ChEBI" id="CHEBI:140395"/>
        <dbReference type="EC" id="2.7.7.48"/>
    </reaction>
</comment>
<sequence length="501" mass="59544">MKLLYHNELQYVFQFIRNTKFDILTQELNKSQLNFEQKYNFICLITENRINDSHHLKSILISIGKHLKNNDEQQNNAILDQTFQQFMRFSENLRNSIRISDLNNRNLSIFKRELKTSISRFQENNKYNKPILIKNIKLTPTGFVPMIRSFEKAKLIINLFDYQKFLKVIIYDDDGNQIDKNKSMTGQLIKVKLKEGIELFKEKFQLLGWNYTELRQDIFWMIKEDQKDSNFLLSKFKYGFSILKNLTQSRQNFGNFFLNGQQMEFKQVVIEHNDQISKQSNHFGQISRNLISMIREKLNNKEISVIQIIFDGIQYILQLNNKLKDDRIQLDLSNTKLYDFNSIISVIDYNKLRGANLNSRIIEILIENGIKETVFVELLQWHLKQIQIQQIQRILSLDQKSELYGILPIIEIMNIMKNNYLDENNSLFMKKVCQKLKLLEIQQIKSKLFGVVDNYGILNDGGNKLYQNGDQKQYVQVNQQINCVIQKESQQQQVIVFWVRK</sequence>
<dbReference type="InterPro" id="IPR057596">
    <property type="entry name" value="RDRP_core"/>
</dbReference>
<dbReference type="Pfam" id="PF05183">
    <property type="entry name" value="RdRP"/>
    <property type="match status" value="1"/>
</dbReference>
<evidence type="ECO:0000259" key="2">
    <source>
        <dbReference type="Pfam" id="PF05183"/>
    </source>
</evidence>
<dbReference type="EC" id="2.7.7.48" evidence="1"/>
<dbReference type="GO" id="GO:0003968">
    <property type="term" value="F:RNA-directed RNA polymerase activity"/>
    <property type="evidence" value="ECO:0007669"/>
    <property type="project" value="UniProtKB-KW"/>
</dbReference>
<dbReference type="Proteomes" id="UP000692954">
    <property type="component" value="Unassembled WGS sequence"/>
</dbReference>
<keyword evidence="1" id="KW-0548">Nucleotidyltransferase</keyword>
<dbReference type="PANTHER" id="PTHR23079:SF55">
    <property type="entry name" value="RNA-DIRECTED RNA POLYMERASE"/>
    <property type="match status" value="1"/>
</dbReference>
<proteinExistence type="inferred from homology"/>
<feature type="domain" description="RDRP core" evidence="2">
    <location>
        <begin position="139"/>
        <end position="477"/>
    </location>
</feature>
<comment type="similarity">
    <text evidence="1">Belongs to the RdRP family.</text>
</comment>
<keyword evidence="1" id="KW-0694">RNA-binding</keyword>
<keyword evidence="1" id="KW-0696">RNA-directed RNA polymerase</keyword>
<name>A0A8S1JS04_9CILI</name>
<keyword evidence="1" id="KW-0808">Transferase</keyword>
<keyword evidence="4" id="KW-1185">Reference proteome</keyword>
<dbReference type="GO" id="GO:0031380">
    <property type="term" value="C:nuclear RNA-directed RNA polymerase complex"/>
    <property type="evidence" value="ECO:0007669"/>
    <property type="project" value="TreeGrafter"/>
</dbReference>
<evidence type="ECO:0000313" key="3">
    <source>
        <dbReference type="EMBL" id="CAD8045383.1"/>
    </source>
</evidence>
<dbReference type="OrthoDB" id="10546457at2759"/>
<dbReference type="InterPro" id="IPR007855">
    <property type="entry name" value="RDRP"/>
</dbReference>
<organism evidence="3 4">
    <name type="scientific">Paramecium sonneborni</name>
    <dbReference type="NCBI Taxonomy" id="65129"/>
    <lineage>
        <taxon>Eukaryota</taxon>
        <taxon>Sar</taxon>
        <taxon>Alveolata</taxon>
        <taxon>Ciliophora</taxon>
        <taxon>Intramacronucleata</taxon>
        <taxon>Oligohymenophorea</taxon>
        <taxon>Peniculida</taxon>
        <taxon>Parameciidae</taxon>
        <taxon>Paramecium</taxon>
    </lineage>
</organism>
<protein>
    <recommendedName>
        <fullName evidence="1">RNA-dependent RNA polymerase</fullName>
        <ecNumber evidence="1">2.7.7.48</ecNumber>
    </recommendedName>
</protein>
<dbReference type="GO" id="GO:0003723">
    <property type="term" value="F:RNA binding"/>
    <property type="evidence" value="ECO:0007669"/>
    <property type="project" value="UniProtKB-KW"/>
</dbReference>
<dbReference type="AlphaFoldDB" id="A0A8S1JS04"/>
<reference evidence="3" key="1">
    <citation type="submission" date="2021-01" db="EMBL/GenBank/DDBJ databases">
        <authorList>
            <consortium name="Genoscope - CEA"/>
            <person name="William W."/>
        </authorList>
    </citation>
    <scope>NUCLEOTIDE SEQUENCE</scope>
</reference>
<dbReference type="PANTHER" id="PTHR23079">
    <property type="entry name" value="RNA-DEPENDENT RNA POLYMERASE"/>
    <property type="match status" value="1"/>
</dbReference>
<evidence type="ECO:0000313" key="4">
    <source>
        <dbReference type="Proteomes" id="UP000692954"/>
    </source>
</evidence>
<gene>
    <name evidence="3" type="ORF">PSON_ATCC_30995.1.T0010019</name>
</gene>
<dbReference type="GO" id="GO:0030422">
    <property type="term" value="P:siRNA processing"/>
    <property type="evidence" value="ECO:0007669"/>
    <property type="project" value="TreeGrafter"/>
</dbReference>
<comment type="caution">
    <text evidence="3">The sequence shown here is derived from an EMBL/GenBank/DDBJ whole genome shotgun (WGS) entry which is preliminary data.</text>
</comment>
<dbReference type="EMBL" id="CAJJDN010000001">
    <property type="protein sequence ID" value="CAD8045383.1"/>
    <property type="molecule type" value="Genomic_DNA"/>
</dbReference>